<proteinExistence type="predicted"/>
<evidence type="ECO:0000256" key="1">
    <source>
        <dbReference type="SAM" id="MobiDB-lite"/>
    </source>
</evidence>
<accession>A0A5B9NFB3</accession>
<reference evidence="2 3" key="1">
    <citation type="submission" date="2019-04" db="EMBL/GenBank/DDBJ databases">
        <authorList>
            <person name="Potts E."/>
            <person name="Thurgood T.L."/>
            <person name="Sharma R."/>
            <person name="Urrea L."/>
            <person name="Arens D.K."/>
            <person name="Kruger J.L."/>
            <person name="Thompson D.W."/>
            <person name="Grose J.H."/>
        </authorList>
    </citation>
    <scope>NUCLEOTIDE SEQUENCE [LARGE SCALE GENOMIC DNA]</scope>
</reference>
<feature type="region of interest" description="Disordered" evidence="1">
    <location>
        <begin position="99"/>
        <end position="127"/>
    </location>
</feature>
<protein>
    <submittedName>
        <fullName evidence="2">Uncharacterized protein</fullName>
    </submittedName>
</protein>
<dbReference type="EMBL" id="MN013081">
    <property type="protein sequence ID" value="QEG12894.1"/>
    <property type="molecule type" value="Genomic_DNA"/>
</dbReference>
<name>A0A5B9NFB3_9CAUD</name>
<organism evidence="2 3">
    <name type="scientific">Klebsiella phage vB_KpnM_Potts1</name>
    <dbReference type="NCBI Taxonomy" id="2591366"/>
    <lineage>
        <taxon>Viruses</taxon>
        <taxon>Duplodnaviria</taxon>
        <taxon>Heunggongvirae</taxon>
        <taxon>Uroviricota</taxon>
        <taxon>Caudoviricetes</taxon>
        <taxon>Marfavirus</taxon>
        <taxon>Marfavirus F48</taxon>
    </lineage>
</organism>
<evidence type="ECO:0000313" key="2">
    <source>
        <dbReference type="EMBL" id="QEG12894.1"/>
    </source>
</evidence>
<dbReference type="Proteomes" id="UP000323544">
    <property type="component" value="Segment"/>
</dbReference>
<gene>
    <name evidence="2" type="ORF">POTTS_293</name>
</gene>
<sequence>MHPSHQSREEREASVSLSGINRINNLIREPLMLKFKDILTESSERMTKAKWQAAMDIVPRDQRNDFMKFAASVEKIYGISTNTPKDYAKVQAAFKTLTGQKKAAPPKASGTKVEAPKPTPTAKPVEAQKPVKEPVKLDVKLDVKFDTSSITKKYNQILSLLSDIQRESGQIKKDFAKIRNGRQINNLDNPELYALYVSVENVGYVADIVKLVDSRLFSIKNLAKNAAAVK</sequence>
<evidence type="ECO:0000313" key="3">
    <source>
        <dbReference type="Proteomes" id="UP000323544"/>
    </source>
</evidence>